<evidence type="ECO:0000256" key="4">
    <source>
        <dbReference type="ARBA" id="ARBA00022840"/>
    </source>
</evidence>
<keyword evidence="3" id="KW-0547">Nucleotide-binding</keyword>
<dbReference type="Gene3D" id="3.40.50.300">
    <property type="entry name" value="P-loop containing nucleotide triphosphate hydrolases"/>
    <property type="match status" value="1"/>
</dbReference>
<evidence type="ECO:0000259" key="5">
    <source>
        <dbReference type="PROSITE" id="PS50893"/>
    </source>
</evidence>
<protein>
    <submittedName>
        <fullName evidence="6">High-affinity zinc uptake system ATP-binding protein ZnuC</fullName>
        <ecNumber evidence="6">3.6.3.-</ecNumber>
    </submittedName>
</protein>
<dbReference type="PROSITE" id="PS00211">
    <property type="entry name" value="ABC_TRANSPORTER_1"/>
    <property type="match status" value="1"/>
</dbReference>
<proteinExistence type="inferred from homology"/>
<comment type="similarity">
    <text evidence="1">Belongs to the ABC transporter superfamily.</text>
</comment>
<evidence type="ECO:0000256" key="2">
    <source>
        <dbReference type="ARBA" id="ARBA00022448"/>
    </source>
</evidence>
<dbReference type="PROSITE" id="PS50893">
    <property type="entry name" value="ABC_TRANSPORTER_2"/>
    <property type="match status" value="1"/>
</dbReference>
<feature type="domain" description="ABC transporter" evidence="5">
    <location>
        <begin position="7"/>
        <end position="239"/>
    </location>
</feature>
<sequence length="239" mass="26687">MTGNPLIAIHNLSVAYDRRIVLHDVNLTVNEHDFLGIIGPNGGGKTTLIKTILGLLKPAGGDIRFYKKGMPVSSINMGYLPQYNNIDRKFPISVQELVLSGLIGSKKSLIGGFSRLHWEKVRRIISRMGLEGLENRIVGQLSGGQLQRAMLGRAIISEPQMVILDEPNTYIDKRFEDRLYELLAEINSECTIILINHDIDTVLQNAKSVACVNGTLYYHSDTKVGREWVRKGFDCPIDL</sequence>
<dbReference type="PANTHER" id="PTHR42734:SF17">
    <property type="entry name" value="METAL TRANSPORT SYSTEM ATP-BINDING PROTEIN TM_0124-RELATED"/>
    <property type="match status" value="1"/>
</dbReference>
<dbReference type="PANTHER" id="PTHR42734">
    <property type="entry name" value="METAL TRANSPORT SYSTEM ATP-BINDING PROTEIN TM_0124-RELATED"/>
    <property type="match status" value="1"/>
</dbReference>
<gene>
    <name evidence="6" type="ORF">EZS27_003647</name>
</gene>
<comment type="caution">
    <text evidence="6">The sequence shown here is derived from an EMBL/GenBank/DDBJ whole genome shotgun (WGS) entry which is preliminary data.</text>
</comment>
<dbReference type="InterPro" id="IPR027417">
    <property type="entry name" value="P-loop_NTPase"/>
</dbReference>
<dbReference type="GO" id="GO:0016887">
    <property type="term" value="F:ATP hydrolysis activity"/>
    <property type="evidence" value="ECO:0007669"/>
    <property type="project" value="InterPro"/>
</dbReference>
<reference evidence="6" key="1">
    <citation type="submission" date="2019-03" db="EMBL/GenBank/DDBJ databases">
        <title>Single cell metagenomics reveals metabolic interactions within the superorganism composed of flagellate Streblomastix strix and complex community of Bacteroidetes bacteria on its surface.</title>
        <authorList>
            <person name="Treitli S.C."/>
            <person name="Kolisko M."/>
            <person name="Husnik F."/>
            <person name="Keeling P."/>
            <person name="Hampl V."/>
        </authorList>
    </citation>
    <scope>NUCLEOTIDE SEQUENCE</scope>
    <source>
        <strain evidence="6">STM</strain>
    </source>
</reference>
<keyword evidence="4 6" id="KW-0067">ATP-binding</keyword>
<dbReference type="CDD" id="cd03235">
    <property type="entry name" value="ABC_Metallic_Cations"/>
    <property type="match status" value="1"/>
</dbReference>
<organism evidence="6">
    <name type="scientific">termite gut metagenome</name>
    <dbReference type="NCBI Taxonomy" id="433724"/>
    <lineage>
        <taxon>unclassified sequences</taxon>
        <taxon>metagenomes</taxon>
        <taxon>organismal metagenomes</taxon>
    </lineage>
</organism>
<dbReference type="SUPFAM" id="SSF52540">
    <property type="entry name" value="P-loop containing nucleoside triphosphate hydrolases"/>
    <property type="match status" value="1"/>
</dbReference>
<dbReference type="AlphaFoldDB" id="A0A5J4SS30"/>
<dbReference type="EMBL" id="SNRY01000057">
    <property type="protein sequence ID" value="KAA6348936.1"/>
    <property type="molecule type" value="Genomic_DNA"/>
</dbReference>
<dbReference type="InterPro" id="IPR003439">
    <property type="entry name" value="ABC_transporter-like_ATP-bd"/>
</dbReference>
<dbReference type="InterPro" id="IPR050153">
    <property type="entry name" value="Metal_Ion_Import_ABC"/>
</dbReference>
<keyword evidence="6" id="KW-0378">Hydrolase</keyword>
<dbReference type="Pfam" id="PF00005">
    <property type="entry name" value="ABC_tran"/>
    <property type="match status" value="1"/>
</dbReference>
<accession>A0A5J4SS30</accession>
<evidence type="ECO:0000256" key="1">
    <source>
        <dbReference type="ARBA" id="ARBA00005417"/>
    </source>
</evidence>
<keyword evidence="2" id="KW-0813">Transport</keyword>
<dbReference type="GO" id="GO:0005524">
    <property type="term" value="F:ATP binding"/>
    <property type="evidence" value="ECO:0007669"/>
    <property type="project" value="UniProtKB-KW"/>
</dbReference>
<dbReference type="InterPro" id="IPR017871">
    <property type="entry name" value="ABC_transporter-like_CS"/>
</dbReference>
<dbReference type="InterPro" id="IPR003593">
    <property type="entry name" value="AAA+_ATPase"/>
</dbReference>
<dbReference type="EC" id="3.6.3.-" evidence="6"/>
<name>A0A5J4SS30_9ZZZZ</name>
<evidence type="ECO:0000256" key="3">
    <source>
        <dbReference type="ARBA" id="ARBA00022741"/>
    </source>
</evidence>
<dbReference type="SMART" id="SM00382">
    <property type="entry name" value="AAA"/>
    <property type="match status" value="1"/>
</dbReference>
<evidence type="ECO:0000313" key="6">
    <source>
        <dbReference type="EMBL" id="KAA6348936.1"/>
    </source>
</evidence>